<dbReference type="eggNOG" id="KOG3963">
    <property type="taxonomic scope" value="Eukaryota"/>
</dbReference>
<dbReference type="InterPro" id="IPR046906">
    <property type="entry name" value="Mab-21_HhH/H2TH-like"/>
</dbReference>
<gene>
    <name evidence="4" type="primary">MAB21L3</name>
</gene>
<dbReference type="InterPro" id="IPR024810">
    <property type="entry name" value="MAB21L/cGLR"/>
</dbReference>
<reference evidence="4" key="3">
    <citation type="submission" date="2025-09" db="UniProtKB">
        <authorList>
            <consortium name="Ensembl"/>
        </authorList>
    </citation>
    <scope>IDENTIFICATION</scope>
</reference>
<keyword evidence="5" id="KW-1185">Reference proteome</keyword>
<dbReference type="FunCoup" id="G1QDK7">
    <property type="interactions" value="21"/>
</dbReference>
<dbReference type="InterPro" id="IPR046903">
    <property type="entry name" value="Mab-21-like_nuc_Trfase"/>
</dbReference>
<dbReference type="PANTHER" id="PTHR10656">
    <property type="entry name" value="CELL FATE DETERMINING PROTEIN MAB21-RELATED"/>
    <property type="match status" value="1"/>
</dbReference>
<dbReference type="SMART" id="SM01265">
    <property type="entry name" value="Mab-21"/>
    <property type="match status" value="1"/>
</dbReference>
<dbReference type="Gene3D" id="1.10.1410.40">
    <property type="match status" value="1"/>
</dbReference>
<reference evidence="4 5" key="1">
    <citation type="journal article" date="2011" name="Nature">
        <title>A high-resolution map of human evolutionary constraint using 29 mammals.</title>
        <authorList>
            <person name="Lindblad-Toh K."/>
            <person name="Garber M."/>
            <person name="Zuk O."/>
            <person name="Lin M.F."/>
            <person name="Parker B.J."/>
            <person name="Washietl S."/>
            <person name="Kheradpour P."/>
            <person name="Ernst J."/>
            <person name="Jordan G."/>
            <person name="Mauceli E."/>
            <person name="Ward L.D."/>
            <person name="Lowe C.B."/>
            <person name="Holloway A.K."/>
            <person name="Clamp M."/>
            <person name="Gnerre S."/>
            <person name="Alfoldi J."/>
            <person name="Beal K."/>
            <person name="Chang J."/>
            <person name="Clawson H."/>
            <person name="Cuff J."/>
            <person name="Di Palma F."/>
            <person name="Fitzgerald S."/>
            <person name="Flicek P."/>
            <person name="Guttman M."/>
            <person name="Hubisz M.J."/>
            <person name="Jaffe D.B."/>
            <person name="Jungreis I."/>
            <person name="Kent W.J."/>
            <person name="Kostka D."/>
            <person name="Lara M."/>
            <person name="Martins A.L."/>
            <person name="Massingham T."/>
            <person name="Moltke I."/>
            <person name="Raney B.J."/>
            <person name="Rasmussen M.D."/>
            <person name="Robinson J."/>
            <person name="Stark A."/>
            <person name="Vilella A.J."/>
            <person name="Wen J."/>
            <person name="Xie X."/>
            <person name="Zody M.C."/>
            <person name="Baldwin J."/>
            <person name="Bloom T."/>
            <person name="Chin C.W."/>
            <person name="Heiman D."/>
            <person name="Nicol R."/>
            <person name="Nusbaum C."/>
            <person name="Young S."/>
            <person name="Wilkinson J."/>
            <person name="Worley K.C."/>
            <person name="Kovar C.L."/>
            <person name="Muzny D.M."/>
            <person name="Gibbs R.A."/>
            <person name="Cree A."/>
            <person name="Dihn H.H."/>
            <person name="Fowler G."/>
            <person name="Jhangiani S."/>
            <person name="Joshi V."/>
            <person name="Lee S."/>
            <person name="Lewis L.R."/>
            <person name="Nazareth L.V."/>
            <person name="Okwuonu G."/>
            <person name="Santibanez J."/>
            <person name="Warren W.C."/>
            <person name="Mardis E.R."/>
            <person name="Weinstock G.M."/>
            <person name="Wilson R.K."/>
            <person name="Delehaunty K."/>
            <person name="Dooling D."/>
            <person name="Fronik C."/>
            <person name="Fulton L."/>
            <person name="Fulton B."/>
            <person name="Graves T."/>
            <person name="Minx P."/>
            <person name="Sodergren E."/>
            <person name="Birney E."/>
            <person name="Margulies E.H."/>
            <person name="Herrero J."/>
            <person name="Green E.D."/>
            <person name="Haussler D."/>
            <person name="Siepel A."/>
            <person name="Goldman N."/>
            <person name="Pollard K.S."/>
            <person name="Pedersen J.S."/>
            <person name="Lander E.S."/>
            <person name="Kellis M."/>
        </authorList>
    </citation>
    <scope>NUCLEOTIDE SEQUENCE [LARGE SCALE GENOMIC DNA]</scope>
</reference>
<dbReference type="STRING" id="59463.ENSMLUP00000021790"/>
<reference evidence="4" key="2">
    <citation type="submission" date="2025-08" db="UniProtKB">
        <authorList>
            <consortium name="Ensembl"/>
        </authorList>
    </citation>
    <scope>IDENTIFICATION</scope>
</reference>
<dbReference type="EMBL" id="AAPE02055288">
    <property type="status" value="NOT_ANNOTATED_CDS"/>
    <property type="molecule type" value="Genomic_DNA"/>
</dbReference>
<comment type="similarity">
    <text evidence="1">Belongs to the mab-21 family.</text>
</comment>
<organism evidence="4 5">
    <name type="scientific">Myotis lucifugus</name>
    <name type="common">Little brown bat</name>
    <dbReference type="NCBI Taxonomy" id="59463"/>
    <lineage>
        <taxon>Eukaryota</taxon>
        <taxon>Metazoa</taxon>
        <taxon>Chordata</taxon>
        <taxon>Craniata</taxon>
        <taxon>Vertebrata</taxon>
        <taxon>Euteleostomi</taxon>
        <taxon>Mammalia</taxon>
        <taxon>Eutheria</taxon>
        <taxon>Laurasiatheria</taxon>
        <taxon>Chiroptera</taxon>
        <taxon>Yangochiroptera</taxon>
        <taxon>Vespertilionidae</taxon>
        <taxon>Myotis</taxon>
    </lineage>
</organism>
<dbReference type="Proteomes" id="UP000001074">
    <property type="component" value="Unassembled WGS sequence"/>
</dbReference>
<evidence type="ECO:0000313" key="5">
    <source>
        <dbReference type="Proteomes" id="UP000001074"/>
    </source>
</evidence>
<dbReference type="AlphaFoldDB" id="G1QDK7"/>
<dbReference type="InParanoid" id="G1QDK7"/>
<feature type="domain" description="Mab-21-like nucleotidyltransferase" evidence="2">
    <location>
        <begin position="123"/>
        <end position="311"/>
    </location>
</feature>
<evidence type="ECO:0000259" key="2">
    <source>
        <dbReference type="Pfam" id="PF03281"/>
    </source>
</evidence>
<protein>
    <submittedName>
        <fullName evidence="4">Mab-21 like 3</fullName>
    </submittedName>
</protein>
<sequence length="425" mass="48353">ITDGCSLFGNRSLSEESRRPVSGPRTRPQRLAERLTLLGGAAHSAVLPSSNRMEPPLGTQQGAMQPLVADDFEACLLDKVRWTRGAQRVSQMVEEVQKVIYHLTTEISNQDIRFQAIPYSLMYNGNITVLSPSQFLVTVPVRGLSGYREAREQRWRYYTLQGARLTCSPAEPRGQQWLEVQQFMENLWQWLKADVSIQATCASQVAQGFRKGSEKGTRTDHVAGKVSVLTTGITVHVAMETSVGQVEIELAPEVEIPTAWSKRAPWPRCLSRWPSSDRAKCVKSFGFSLLARWHYHWQLSFLQAERVLLEHLDEDGGCRRRCFQALRQMKEDVWCPGRRPVITSHHLQTVLFWTCEKYPHAKDWRVFSKGLLRLARKLHKCVRQRFLKHFFVRSGNLLQHAASTELDAVAQKLALFLKDPGSSCG</sequence>
<dbReference type="Ensembl" id="ENSMLUT00000023922.1">
    <property type="protein sequence ID" value="ENSMLUP00000021790.1"/>
    <property type="gene ID" value="ENSMLUG00000013451.2"/>
</dbReference>
<name>G1QDK7_MYOLU</name>
<dbReference type="Gene3D" id="3.30.460.90">
    <property type="match status" value="1"/>
</dbReference>
<dbReference type="PANTHER" id="PTHR10656:SF30">
    <property type="entry name" value="PROTEIN MAB-21-LIKE 3"/>
    <property type="match status" value="1"/>
</dbReference>
<dbReference type="Pfam" id="PF03281">
    <property type="entry name" value="Mab-21"/>
    <property type="match status" value="1"/>
</dbReference>
<proteinExistence type="inferred from homology"/>
<evidence type="ECO:0000313" key="4">
    <source>
        <dbReference type="Ensembl" id="ENSMLUP00000021790.1"/>
    </source>
</evidence>
<evidence type="ECO:0000259" key="3">
    <source>
        <dbReference type="Pfam" id="PF20266"/>
    </source>
</evidence>
<accession>G1QDK7</accession>
<feature type="domain" description="Mab-21-like HhH/H2TH-like" evidence="3">
    <location>
        <begin position="318"/>
        <end position="414"/>
    </location>
</feature>
<dbReference type="GeneTree" id="ENSGT01050000244827"/>
<dbReference type="Pfam" id="PF20266">
    <property type="entry name" value="Mab-21_C"/>
    <property type="match status" value="1"/>
</dbReference>
<evidence type="ECO:0000256" key="1">
    <source>
        <dbReference type="ARBA" id="ARBA00008307"/>
    </source>
</evidence>